<dbReference type="EMBL" id="JARQZJ010000025">
    <property type="protein sequence ID" value="KAK9873660.1"/>
    <property type="molecule type" value="Genomic_DNA"/>
</dbReference>
<protein>
    <submittedName>
        <fullName evidence="1">Uncharacterized protein</fullName>
    </submittedName>
</protein>
<comment type="caution">
    <text evidence="1">The sequence shown here is derived from an EMBL/GenBank/DDBJ whole genome shotgun (WGS) entry which is preliminary data.</text>
</comment>
<keyword evidence="2" id="KW-1185">Reference proteome</keyword>
<reference evidence="1 2" key="1">
    <citation type="submission" date="2023-03" db="EMBL/GenBank/DDBJ databases">
        <title>Genome insight into feeding habits of ladybird beetles.</title>
        <authorList>
            <person name="Li H.-S."/>
            <person name="Huang Y.-H."/>
            <person name="Pang H."/>
        </authorList>
    </citation>
    <scope>NUCLEOTIDE SEQUENCE [LARGE SCALE GENOMIC DNA]</scope>
    <source>
        <strain evidence="1">SYSU_2023b</strain>
        <tissue evidence="1">Whole body</tissue>
    </source>
</reference>
<name>A0AAW1TYI5_9CUCU</name>
<dbReference type="Proteomes" id="UP001431783">
    <property type="component" value="Unassembled WGS sequence"/>
</dbReference>
<sequence>MTSINSEPSMNNQESSEKIRNWYNSKEIFEPMKKKRKLNTITNEVKKEIWKRKNSEWDKKSEALTTDNRSLWKMALTGKLKKGNIPSIKSGDEQATTEEEEAEIFAKMLQKQFTLNEGQVEFNDNMERIGRRRDERI</sequence>
<evidence type="ECO:0000313" key="1">
    <source>
        <dbReference type="EMBL" id="KAK9873660.1"/>
    </source>
</evidence>
<dbReference type="AlphaFoldDB" id="A0AAW1TYI5"/>
<organism evidence="1 2">
    <name type="scientific">Henosepilachna vigintioctopunctata</name>
    <dbReference type="NCBI Taxonomy" id="420089"/>
    <lineage>
        <taxon>Eukaryota</taxon>
        <taxon>Metazoa</taxon>
        <taxon>Ecdysozoa</taxon>
        <taxon>Arthropoda</taxon>
        <taxon>Hexapoda</taxon>
        <taxon>Insecta</taxon>
        <taxon>Pterygota</taxon>
        <taxon>Neoptera</taxon>
        <taxon>Endopterygota</taxon>
        <taxon>Coleoptera</taxon>
        <taxon>Polyphaga</taxon>
        <taxon>Cucujiformia</taxon>
        <taxon>Coccinelloidea</taxon>
        <taxon>Coccinellidae</taxon>
        <taxon>Epilachninae</taxon>
        <taxon>Epilachnini</taxon>
        <taxon>Henosepilachna</taxon>
    </lineage>
</organism>
<proteinExistence type="predicted"/>
<accession>A0AAW1TYI5</accession>
<gene>
    <name evidence="1" type="ORF">WA026_023523</name>
</gene>
<evidence type="ECO:0000313" key="2">
    <source>
        <dbReference type="Proteomes" id="UP001431783"/>
    </source>
</evidence>